<reference evidence="1 2" key="1">
    <citation type="submission" date="2005-11" db="EMBL/GenBank/DDBJ databases">
        <title>The complete genome sequence of Lawsonia intracellularis: the causative agent of proliferative enteropathy.</title>
        <authorList>
            <person name="Kaur K."/>
            <person name="Zhang Q."/>
            <person name="Beckler D."/>
            <person name="Munir S."/>
            <person name="Li L."/>
            <person name="Kinsley K."/>
            <person name="Herron L."/>
            <person name="Peterson A."/>
            <person name="May B."/>
            <person name="Singh S."/>
            <person name="Gebhart C."/>
            <person name="Kapur V."/>
        </authorList>
    </citation>
    <scope>NUCLEOTIDE SEQUENCE [LARGE SCALE GENOMIC DNA]</scope>
    <source>
        <strain evidence="1 2">PHE/MN1-00</strain>
    </source>
</reference>
<dbReference type="KEGG" id="lip:LI0422"/>
<dbReference type="Proteomes" id="UP000002430">
    <property type="component" value="Chromosome"/>
</dbReference>
<keyword evidence="2" id="KW-1185">Reference proteome</keyword>
<dbReference type="Gene3D" id="3.40.50.1820">
    <property type="entry name" value="alpha/beta hydrolase"/>
    <property type="match status" value="2"/>
</dbReference>
<evidence type="ECO:0000313" key="2">
    <source>
        <dbReference type="Proteomes" id="UP000002430"/>
    </source>
</evidence>
<proteinExistence type="predicted"/>
<dbReference type="AlphaFoldDB" id="Q1MR99"/>
<evidence type="ECO:0000313" key="1">
    <source>
        <dbReference type="EMBL" id="CAJ54477.1"/>
    </source>
</evidence>
<name>Q1MR99_LAWIP</name>
<protein>
    <recommendedName>
        <fullName evidence="3">AB hydrolase-1 domain-containing protein</fullName>
    </recommendedName>
</protein>
<evidence type="ECO:0008006" key="3">
    <source>
        <dbReference type="Google" id="ProtNLM"/>
    </source>
</evidence>
<dbReference type="InterPro" id="IPR029058">
    <property type="entry name" value="AB_hydrolase_fold"/>
</dbReference>
<dbReference type="SUPFAM" id="SSF53474">
    <property type="entry name" value="alpha/beta-Hydrolases"/>
    <property type="match status" value="1"/>
</dbReference>
<gene>
    <name evidence="1" type="ordered locus">LI0422</name>
</gene>
<dbReference type="HOGENOM" id="CLU_020336_12_2_7"/>
<accession>Q1MR99</accession>
<dbReference type="STRING" id="363253.LI0422"/>
<dbReference type="EMBL" id="AM180252">
    <property type="protein sequence ID" value="CAJ54477.1"/>
    <property type="molecule type" value="Genomic_DNA"/>
</dbReference>
<dbReference type="RefSeq" id="WP_011526507.1">
    <property type="nucleotide sequence ID" value="NC_008011.1"/>
</dbReference>
<dbReference type="OrthoDB" id="7165362at2"/>
<sequence>MKKYFIFCHGFGYNKNFWKPLLPFFTNEKCLVLDLGYYGNHSLLTSDIRNKKLIGIGHSLGLLKLLQLSINFEYLIGLNSFINFLGNDTQLALTRKTELQRLTKHFLVSPLKTLYNFHKRCGVPIKKNILTTFNFYTLYEDLTLLSSLSTIPYNQKGLIIGSQNDPIVPPQLIYDNFKIYPNMTIKIIPSGGHGLGFLYPQRIYQYIKDVLM</sequence>
<organism evidence="1 2">
    <name type="scientific">Lawsonia intracellularis (strain PHE/MN1-00)</name>
    <dbReference type="NCBI Taxonomy" id="363253"/>
    <lineage>
        <taxon>Bacteria</taxon>
        <taxon>Pseudomonadati</taxon>
        <taxon>Thermodesulfobacteriota</taxon>
        <taxon>Desulfovibrionia</taxon>
        <taxon>Desulfovibrionales</taxon>
        <taxon>Desulfovibrionaceae</taxon>
        <taxon>Lawsonia</taxon>
    </lineage>
</organism>
<dbReference type="eggNOG" id="COG1073">
    <property type="taxonomic scope" value="Bacteria"/>
</dbReference>